<dbReference type="Pfam" id="PF03668">
    <property type="entry name" value="RapZ-like_N"/>
    <property type="match status" value="1"/>
</dbReference>
<dbReference type="Gene3D" id="3.40.50.300">
    <property type="entry name" value="P-loop containing nucleotide triphosphate hydrolases"/>
    <property type="match status" value="1"/>
</dbReference>
<keyword evidence="3 4" id="KW-0342">GTP-binding</keyword>
<dbReference type="InterPro" id="IPR053930">
    <property type="entry name" value="RapZ-like_N"/>
</dbReference>
<feature type="binding site" evidence="4">
    <location>
        <begin position="57"/>
        <end position="60"/>
    </location>
    <ligand>
        <name>GTP</name>
        <dbReference type="ChEBI" id="CHEBI:37565"/>
    </ligand>
</feature>
<feature type="binding site" evidence="4">
    <location>
        <begin position="8"/>
        <end position="15"/>
    </location>
    <ligand>
        <name>ATP</name>
        <dbReference type="ChEBI" id="CHEBI:30616"/>
    </ligand>
</feature>
<dbReference type="PIRSF" id="PIRSF005052">
    <property type="entry name" value="P-loopkin"/>
    <property type="match status" value="1"/>
</dbReference>
<dbReference type="RefSeq" id="WP_418891728.1">
    <property type="nucleotide sequence ID" value="NZ_JBEUWX010000002.1"/>
</dbReference>
<sequence length="308" mass="34711">MRIIIISGLSGSGKTIALNLFEDTAYYCVDNLPATLLPTLIDQLVHQGVGKAAVAIDSRSGDSIAALPQQPDVLRKAGHEVHFLFLDAKDETLLKRYSETRRRHPLASDSRTLVESISEERRRLARLADLGHRIDTSELAPNALREWIRQFITPNERQTLTLLFESFGFKHGVPLDAELVFDVRCLPNPHYNPALRALTGRDAPVAAFLDGEAEVRRMREDITRFITTWLPCYIRDNRNYLTVGIGCTGGRHRSVYLAEWLASHFQAQSYVQETQQVRVLVRHRELPPSPPLPPAETLALQPAKTRHA</sequence>
<dbReference type="PANTHER" id="PTHR30448:SF0">
    <property type="entry name" value="RNASE ADAPTER PROTEIN RAPZ"/>
    <property type="match status" value="1"/>
</dbReference>
<dbReference type="InterPro" id="IPR027417">
    <property type="entry name" value="P-loop_NTPase"/>
</dbReference>
<accession>A0ABV4UHG0</accession>
<protein>
    <submittedName>
        <fullName evidence="8">RNase adapter RapZ</fullName>
    </submittedName>
</protein>
<evidence type="ECO:0000313" key="8">
    <source>
        <dbReference type="EMBL" id="MFA9950688.1"/>
    </source>
</evidence>
<dbReference type="InterPro" id="IPR053931">
    <property type="entry name" value="RapZ_C"/>
</dbReference>
<evidence type="ECO:0000259" key="7">
    <source>
        <dbReference type="Pfam" id="PF22740"/>
    </source>
</evidence>
<dbReference type="PANTHER" id="PTHR30448">
    <property type="entry name" value="RNASE ADAPTER PROTEIN RAPZ"/>
    <property type="match status" value="1"/>
</dbReference>
<comment type="caution">
    <text evidence="8">The sequence shown here is derived from an EMBL/GenBank/DDBJ whole genome shotgun (WGS) entry which is preliminary data.</text>
</comment>
<evidence type="ECO:0000259" key="6">
    <source>
        <dbReference type="Pfam" id="PF03668"/>
    </source>
</evidence>
<dbReference type="Proteomes" id="UP001574673">
    <property type="component" value="Unassembled WGS sequence"/>
</dbReference>
<feature type="region of interest" description="Disordered" evidence="5">
    <location>
        <begin position="285"/>
        <end position="308"/>
    </location>
</feature>
<keyword evidence="2 4" id="KW-0067">ATP-binding</keyword>
<evidence type="ECO:0000256" key="5">
    <source>
        <dbReference type="SAM" id="MobiDB-lite"/>
    </source>
</evidence>
<dbReference type="InterPro" id="IPR005337">
    <property type="entry name" value="RapZ-like"/>
</dbReference>
<evidence type="ECO:0000256" key="4">
    <source>
        <dbReference type="HAMAP-Rule" id="MF_00636"/>
    </source>
</evidence>
<feature type="domain" description="RapZ-like N-terminal" evidence="6">
    <location>
        <begin position="1"/>
        <end position="154"/>
    </location>
</feature>
<dbReference type="Pfam" id="PF22740">
    <property type="entry name" value="PapZ_C"/>
    <property type="match status" value="1"/>
</dbReference>
<keyword evidence="9" id="KW-1185">Reference proteome</keyword>
<reference evidence="9" key="1">
    <citation type="submission" date="2024-06" db="EMBL/GenBank/DDBJ databases">
        <title>Radixoralia hellwigii gen. nov., sp nov., isolated from a root canal in the human oral cavity.</title>
        <authorList>
            <person name="Bartsch S."/>
            <person name="Wittmer A."/>
            <person name="Schulz A.-K."/>
            <person name="Neumann-Schaal M."/>
            <person name="Wolf J."/>
            <person name="Gronow S."/>
            <person name="Tennert C."/>
            <person name="Haecker G."/>
            <person name="Cieplik F."/>
            <person name="Al-Ahmad A."/>
        </authorList>
    </citation>
    <scope>NUCLEOTIDE SEQUENCE [LARGE SCALE GENOMIC DNA]</scope>
    <source>
        <strain evidence="9">Wk13</strain>
    </source>
</reference>
<evidence type="ECO:0000313" key="9">
    <source>
        <dbReference type="Proteomes" id="UP001574673"/>
    </source>
</evidence>
<organism evidence="8 9">
    <name type="scientific">Dentiradicibacter hellwigii</name>
    <dbReference type="NCBI Taxonomy" id="3149053"/>
    <lineage>
        <taxon>Bacteria</taxon>
        <taxon>Pseudomonadati</taxon>
        <taxon>Pseudomonadota</taxon>
        <taxon>Betaproteobacteria</taxon>
        <taxon>Rhodocyclales</taxon>
        <taxon>Rhodocyclaceae</taxon>
        <taxon>Dentiradicibacter</taxon>
    </lineage>
</organism>
<dbReference type="EMBL" id="JBEUWX010000002">
    <property type="protein sequence ID" value="MFA9950688.1"/>
    <property type="molecule type" value="Genomic_DNA"/>
</dbReference>
<feature type="compositionally biased region" description="Low complexity" evidence="5">
    <location>
        <begin position="295"/>
        <end position="308"/>
    </location>
</feature>
<evidence type="ECO:0000256" key="1">
    <source>
        <dbReference type="ARBA" id="ARBA00022741"/>
    </source>
</evidence>
<gene>
    <name evidence="8" type="primary">rapZ</name>
    <name evidence="8" type="ORF">ABCS64_10230</name>
</gene>
<dbReference type="HAMAP" id="MF_00636">
    <property type="entry name" value="RapZ_like"/>
    <property type="match status" value="1"/>
</dbReference>
<evidence type="ECO:0000256" key="2">
    <source>
        <dbReference type="ARBA" id="ARBA00022840"/>
    </source>
</evidence>
<name>A0ABV4UHG0_9RHOO</name>
<feature type="domain" description="RapZ C-terminal" evidence="7">
    <location>
        <begin position="161"/>
        <end position="286"/>
    </location>
</feature>
<dbReference type="NCBIfam" id="NF003828">
    <property type="entry name" value="PRK05416.1"/>
    <property type="match status" value="1"/>
</dbReference>
<dbReference type="SUPFAM" id="SSF52540">
    <property type="entry name" value="P-loop containing nucleoside triphosphate hydrolases"/>
    <property type="match status" value="1"/>
</dbReference>
<proteinExistence type="inferred from homology"/>
<keyword evidence="1 4" id="KW-0547">Nucleotide-binding</keyword>
<evidence type="ECO:0000256" key="3">
    <source>
        <dbReference type="ARBA" id="ARBA00023134"/>
    </source>
</evidence>